<evidence type="ECO:0000313" key="3">
    <source>
        <dbReference type="EMBL" id="MET3525400.1"/>
    </source>
</evidence>
<name>A0ABV2EEE4_9CAUL</name>
<evidence type="ECO:0000256" key="1">
    <source>
        <dbReference type="SAM" id="SignalP"/>
    </source>
</evidence>
<feature type="chain" id="PRO_5046121600" evidence="1">
    <location>
        <begin position="26"/>
        <end position="210"/>
    </location>
</feature>
<evidence type="ECO:0000313" key="4">
    <source>
        <dbReference type="Proteomes" id="UP001549110"/>
    </source>
</evidence>
<dbReference type="CDD" id="cd05379">
    <property type="entry name" value="CAP_bacterial"/>
    <property type="match status" value="1"/>
</dbReference>
<evidence type="ECO:0000259" key="2">
    <source>
        <dbReference type="Pfam" id="PF00188"/>
    </source>
</evidence>
<keyword evidence="1" id="KW-0732">Signal</keyword>
<gene>
    <name evidence="3" type="ORF">ABID41_000495</name>
</gene>
<dbReference type="InterPro" id="IPR035940">
    <property type="entry name" value="CAP_sf"/>
</dbReference>
<accession>A0ABV2EEE4</accession>
<dbReference type="Proteomes" id="UP001549110">
    <property type="component" value="Unassembled WGS sequence"/>
</dbReference>
<dbReference type="RefSeq" id="WP_331929925.1">
    <property type="nucleotide sequence ID" value="NZ_JBEPLU010000001.1"/>
</dbReference>
<organism evidence="3 4">
    <name type="scientific">Phenylobacterium koreense</name>
    <dbReference type="NCBI Taxonomy" id="266125"/>
    <lineage>
        <taxon>Bacteria</taxon>
        <taxon>Pseudomonadati</taxon>
        <taxon>Pseudomonadota</taxon>
        <taxon>Alphaproteobacteria</taxon>
        <taxon>Caulobacterales</taxon>
        <taxon>Caulobacteraceae</taxon>
        <taxon>Phenylobacterium</taxon>
    </lineage>
</organism>
<protein>
    <submittedName>
        <fullName evidence="3">Uncharacterized protein YkwD</fullName>
    </submittedName>
</protein>
<comment type="caution">
    <text evidence="3">The sequence shown here is derived from an EMBL/GenBank/DDBJ whole genome shotgun (WGS) entry which is preliminary data.</text>
</comment>
<dbReference type="EMBL" id="JBEPLU010000001">
    <property type="protein sequence ID" value="MET3525400.1"/>
    <property type="molecule type" value="Genomic_DNA"/>
</dbReference>
<keyword evidence="4" id="KW-1185">Reference proteome</keyword>
<sequence length="210" mass="22608">MNLRSIHAWLCAPAFALAMGGAAFGGPMEDAVLAEVNFARAYPQEYARRLLSEPVTAWERALEAGGQPYDHEAFLEAVDQLQRQEPLPPLKADDVLAGAAFEHVALQGPAGLVGHSGVNGERFYNRLRRHGAAEAIAAENIAYGPATPADVVRELIIDSGVPSRGHRRNIFHASFEVVGIGCGGHRDYSTMCVMDFSGAPSLSRTRQAEE</sequence>
<dbReference type="InterPro" id="IPR014044">
    <property type="entry name" value="CAP_dom"/>
</dbReference>
<dbReference type="SUPFAM" id="SSF55797">
    <property type="entry name" value="PR-1-like"/>
    <property type="match status" value="1"/>
</dbReference>
<proteinExistence type="predicted"/>
<dbReference type="Pfam" id="PF00188">
    <property type="entry name" value="CAP"/>
    <property type="match status" value="1"/>
</dbReference>
<dbReference type="Gene3D" id="3.40.33.10">
    <property type="entry name" value="CAP"/>
    <property type="match status" value="1"/>
</dbReference>
<feature type="domain" description="SCP" evidence="2">
    <location>
        <begin position="75"/>
        <end position="196"/>
    </location>
</feature>
<feature type="signal peptide" evidence="1">
    <location>
        <begin position="1"/>
        <end position="25"/>
    </location>
</feature>
<dbReference type="PANTHER" id="PTHR31157">
    <property type="entry name" value="SCP DOMAIN-CONTAINING PROTEIN"/>
    <property type="match status" value="1"/>
</dbReference>
<dbReference type="PANTHER" id="PTHR31157:SF1">
    <property type="entry name" value="SCP DOMAIN-CONTAINING PROTEIN"/>
    <property type="match status" value="1"/>
</dbReference>
<reference evidence="3 4" key="1">
    <citation type="submission" date="2024-06" db="EMBL/GenBank/DDBJ databases">
        <title>Genomic Encyclopedia of Type Strains, Phase IV (KMG-IV): sequencing the most valuable type-strain genomes for metagenomic binning, comparative biology and taxonomic classification.</title>
        <authorList>
            <person name="Goeker M."/>
        </authorList>
    </citation>
    <scope>NUCLEOTIDE SEQUENCE [LARGE SCALE GENOMIC DNA]</scope>
    <source>
        <strain evidence="3 4">DSM 17809</strain>
    </source>
</reference>